<evidence type="ECO:0000256" key="6">
    <source>
        <dbReference type="ARBA" id="ARBA00022833"/>
    </source>
</evidence>
<comment type="subcellular location">
    <subcellularLocation>
        <location evidence="1 9">Nucleus</location>
    </subcellularLocation>
</comment>
<reference evidence="14 15" key="1">
    <citation type="journal article" date="2023" name="Elife">
        <title>Identification of key yeast species and microbe-microbe interactions impacting larval growth of Drosophila in the wild.</title>
        <authorList>
            <person name="Mure A."/>
            <person name="Sugiura Y."/>
            <person name="Maeda R."/>
            <person name="Honda K."/>
            <person name="Sakurai N."/>
            <person name="Takahashi Y."/>
            <person name="Watada M."/>
            <person name="Katoh T."/>
            <person name="Gotoh A."/>
            <person name="Gotoh Y."/>
            <person name="Taniguchi I."/>
            <person name="Nakamura K."/>
            <person name="Hayashi T."/>
            <person name="Katayama T."/>
            <person name="Uemura T."/>
            <person name="Hattori Y."/>
        </authorList>
    </citation>
    <scope>NUCLEOTIDE SEQUENCE [LARGE SCALE GENOMIC DNA]</scope>
    <source>
        <strain evidence="14 15">SB-73</strain>
    </source>
</reference>
<dbReference type="GO" id="GO:0006310">
    <property type="term" value="P:DNA recombination"/>
    <property type="evidence" value="ECO:0007669"/>
    <property type="project" value="InterPro"/>
</dbReference>
<dbReference type="InterPro" id="IPR004591">
    <property type="entry name" value="Rfa1"/>
</dbReference>
<name>A0AAV5RJF8_STABA</name>
<dbReference type="Pfam" id="PF08646">
    <property type="entry name" value="Rep_fac-A_C"/>
    <property type="match status" value="1"/>
</dbReference>
<evidence type="ECO:0000259" key="13">
    <source>
        <dbReference type="Pfam" id="PF16900"/>
    </source>
</evidence>
<dbReference type="CDD" id="cd04474">
    <property type="entry name" value="RPA1_DBD_A"/>
    <property type="match status" value="1"/>
</dbReference>
<comment type="subunit">
    <text evidence="9">Component of the heterotrimeric canonical replication protein A complex (RPA).</text>
</comment>
<dbReference type="InterPro" id="IPR047192">
    <property type="entry name" value="Euk_RPA1_DBD_C"/>
</dbReference>
<organism evidence="14 15">
    <name type="scientific">Starmerella bacillaris</name>
    <name type="common">Yeast</name>
    <name type="synonym">Candida zemplinina</name>
    <dbReference type="NCBI Taxonomy" id="1247836"/>
    <lineage>
        <taxon>Eukaryota</taxon>
        <taxon>Fungi</taxon>
        <taxon>Dikarya</taxon>
        <taxon>Ascomycota</taxon>
        <taxon>Saccharomycotina</taxon>
        <taxon>Dipodascomycetes</taxon>
        <taxon>Dipodascales</taxon>
        <taxon>Trichomonascaceae</taxon>
        <taxon>Starmerella</taxon>
    </lineage>
</organism>
<keyword evidence="15" id="KW-1185">Reference proteome</keyword>
<dbReference type="InterPro" id="IPR013955">
    <property type="entry name" value="Rep_factor-A_C"/>
</dbReference>
<dbReference type="InterPro" id="IPR012340">
    <property type="entry name" value="NA-bd_OB-fold"/>
</dbReference>
<dbReference type="GO" id="GO:0008270">
    <property type="term" value="F:zinc ion binding"/>
    <property type="evidence" value="ECO:0007669"/>
    <property type="project" value="UniProtKB-KW"/>
</dbReference>
<evidence type="ECO:0000313" key="15">
    <source>
        <dbReference type="Proteomes" id="UP001362899"/>
    </source>
</evidence>
<feature type="domain" description="Replication factor A C-terminal" evidence="12">
    <location>
        <begin position="426"/>
        <end position="576"/>
    </location>
</feature>
<dbReference type="GO" id="GO:0006260">
    <property type="term" value="P:DNA replication"/>
    <property type="evidence" value="ECO:0007669"/>
    <property type="project" value="UniProtKB-KW"/>
</dbReference>
<evidence type="ECO:0000256" key="9">
    <source>
        <dbReference type="RuleBase" id="RU364130"/>
    </source>
</evidence>
<evidence type="ECO:0000259" key="11">
    <source>
        <dbReference type="Pfam" id="PF02721"/>
    </source>
</evidence>
<comment type="function">
    <text evidence="9">As part of the replication protein A (RPA/RP-A), a single-stranded DNA-binding heterotrimeric complex, may play an essential role in DNA replication, recombination and repair. Binds and stabilizes single-stranded DNA intermediates, preventing complementary DNA reannealing and recruiting different proteins involved in DNA metabolism.</text>
</comment>
<dbReference type="GO" id="GO:0000781">
    <property type="term" value="C:chromosome, telomeric region"/>
    <property type="evidence" value="ECO:0007669"/>
    <property type="project" value="UniProtKB-ARBA"/>
</dbReference>
<dbReference type="AlphaFoldDB" id="A0AAV5RJF8"/>
<dbReference type="Proteomes" id="UP001362899">
    <property type="component" value="Unassembled WGS sequence"/>
</dbReference>
<sequence length="583" mass="64965">MSHLVKPVIKSLYEKYVDNYENTVITDVFYLQVGRVSRDNSLRVADGEFTIPCVLGSAINRTGFGSEINRIVRIDKCRLGILNNAEKTRPYLRVESWSDAGPGTPMVKLPPSILVSDFSENKAPTTASKSPSTASATSVPRTCNPIESISPFINKFTFLARASKKSDVREYTSKQSNDKGRLFNCTFTDETGDIKATGFNDSVDKFYDQIIDGQQYYVSEMDVRKANPRFNTTSHDFELFFTADTKIEPAYDAKVALPTVFFKFVPSIADLSDLPIDSTVDVAGIATRIGDTQVITSKSSNIPYTKRDITIADDSGMEIELTLWGVDAEEFNHPVGTVVAVKGARLGEFRGRTLSATRSSQVVIDPDEKTAHKLKGWWRATSGTGVEFTRVGESEQAKAKESKKSPRYTVNKVLTERHGMSDQAEFFEVKARVSTIFTRNVAYPSCTNGDCRKKVTNMGMEWRCEKCEVNIQEPAYRYLLTMIVSDVSSEETGLQVSVFDEVGRTLYGDKAAEFQLLLENGGDGFNIPLSNALKEIQGEEYIWNIKASLDMYQGQERARYNALSVRKPDPITEGSRLLSELGF</sequence>
<feature type="region of interest" description="Disordered" evidence="10">
    <location>
        <begin position="121"/>
        <end position="140"/>
    </location>
</feature>
<dbReference type="EMBL" id="BTGC01000003">
    <property type="protein sequence ID" value="GMM50771.1"/>
    <property type="molecule type" value="Genomic_DNA"/>
</dbReference>
<dbReference type="FunFam" id="2.40.50.140:FF:000064">
    <property type="entry name" value="Replication protein A subunit"/>
    <property type="match status" value="1"/>
</dbReference>
<dbReference type="InterPro" id="IPR031657">
    <property type="entry name" value="REPA_OB_2"/>
</dbReference>
<dbReference type="FunFam" id="2.40.50.140:FF:000041">
    <property type="entry name" value="Replication protein A subunit"/>
    <property type="match status" value="1"/>
</dbReference>
<dbReference type="FunFam" id="2.40.50.140:FF:000090">
    <property type="entry name" value="Replication protein A subunit"/>
    <property type="match status" value="1"/>
</dbReference>
<gene>
    <name evidence="14" type="ORF">DASB73_017290</name>
</gene>
<evidence type="ECO:0000256" key="3">
    <source>
        <dbReference type="ARBA" id="ARBA00022705"/>
    </source>
</evidence>
<feature type="compositionally biased region" description="Low complexity" evidence="10">
    <location>
        <begin position="122"/>
        <end position="138"/>
    </location>
</feature>
<keyword evidence="6 9" id="KW-0862">Zinc</keyword>
<evidence type="ECO:0000256" key="2">
    <source>
        <dbReference type="ARBA" id="ARBA00005690"/>
    </source>
</evidence>
<evidence type="ECO:0000256" key="5">
    <source>
        <dbReference type="ARBA" id="ARBA00022771"/>
    </source>
</evidence>
<comment type="caution">
    <text evidence="14">The sequence shown here is derived from an EMBL/GenBank/DDBJ whole genome shotgun (WGS) entry which is preliminary data.</text>
</comment>
<dbReference type="GO" id="GO:0003697">
    <property type="term" value="F:single-stranded DNA binding"/>
    <property type="evidence" value="ECO:0007669"/>
    <property type="project" value="UniProtKB-ARBA"/>
</dbReference>
<evidence type="ECO:0000256" key="8">
    <source>
        <dbReference type="ARBA" id="ARBA00023242"/>
    </source>
</evidence>
<evidence type="ECO:0000259" key="12">
    <source>
        <dbReference type="Pfam" id="PF08646"/>
    </source>
</evidence>
<keyword evidence="3 9" id="KW-0235">DNA replication</keyword>
<dbReference type="GO" id="GO:0007004">
    <property type="term" value="P:telomere maintenance via telomerase"/>
    <property type="evidence" value="ECO:0007669"/>
    <property type="project" value="UniProtKB-ARBA"/>
</dbReference>
<dbReference type="GO" id="GO:0006281">
    <property type="term" value="P:DNA repair"/>
    <property type="evidence" value="ECO:0007669"/>
    <property type="project" value="InterPro"/>
</dbReference>
<dbReference type="InterPro" id="IPR003871">
    <property type="entry name" value="RFA1B/D_OB_1st"/>
</dbReference>
<keyword evidence="5 9" id="KW-0863">Zinc-finger</keyword>
<dbReference type="PANTHER" id="PTHR47165">
    <property type="entry name" value="OS03G0429900 PROTEIN"/>
    <property type="match status" value="1"/>
</dbReference>
<evidence type="ECO:0000256" key="7">
    <source>
        <dbReference type="ARBA" id="ARBA00023125"/>
    </source>
</evidence>
<evidence type="ECO:0000256" key="10">
    <source>
        <dbReference type="SAM" id="MobiDB-lite"/>
    </source>
</evidence>
<protein>
    <recommendedName>
        <fullName evidence="9">Replication protein A subunit</fullName>
    </recommendedName>
</protein>
<keyword evidence="7 9" id="KW-0238">DNA-binding</keyword>
<evidence type="ECO:0000256" key="1">
    <source>
        <dbReference type="ARBA" id="ARBA00004123"/>
    </source>
</evidence>
<evidence type="ECO:0000256" key="4">
    <source>
        <dbReference type="ARBA" id="ARBA00022723"/>
    </source>
</evidence>
<comment type="similarity">
    <text evidence="2 9">Belongs to the replication factor A protein 1 family.</text>
</comment>
<keyword evidence="4 9" id="KW-0479">Metal-binding</keyword>
<feature type="domain" description="Replication protein A OB" evidence="13">
    <location>
        <begin position="268"/>
        <end position="365"/>
    </location>
</feature>
<dbReference type="Pfam" id="PF16900">
    <property type="entry name" value="REPA_OB_2"/>
    <property type="match status" value="1"/>
</dbReference>
<dbReference type="GO" id="GO:0005662">
    <property type="term" value="C:DNA replication factor A complex"/>
    <property type="evidence" value="ECO:0007669"/>
    <property type="project" value="UniProtKB-ARBA"/>
</dbReference>
<keyword evidence="8 9" id="KW-0539">Nucleus</keyword>
<dbReference type="Gene3D" id="2.40.50.140">
    <property type="entry name" value="Nucleic acid-binding proteins"/>
    <property type="match status" value="3"/>
</dbReference>
<dbReference type="CDD" id="cd04476">
    <property type="entry name" value="RPA1_DBD_C"/>
    <property type="match status" value="1"/>
</dbReference>
<dbReference type="PANTHER" id="PTHR47165:SF4">
    <property type="entry name" value="OS03G0429900 PROTEIN"/>
    <property type="match status" value="1"/>
</dbReference>
<proteinExistence type="inferred from homology"/>
<accession>A0AAV5RJF8</accession>
<feature type="domain" description="Replication protein A 70 kDa DNA-binding subunit B/D first OB fold" evidence="11">
    <location>
        <begin position="147"/>
        <end position="249"/>
    </location>
</feature>
<dbReference type="Pfam" id="PF02721">
    <property type="entry name" value="DUF223"/>
    <property type="match status" value="1"/>
</dbReference>
<dbReference type="SUPFAM" id="SSF50249">
    <property type="entry name" value="Nucleic acid-binding proteins"/>
    <property type="match status" value="3"/>
</dbReference>
<dbReference type="NCBIfam" id="TIGR00617">
    <property type="entry name" value="rpa1"/>
    <property type="match status" value="1"/>
</dbReference>
<evidence type="ECO:0000313" key="14">
    <source>
        <dbReference type="EMBL" id="GMM50771.1"/>
    </source>
</evidence>
<dbReference type="CDD" id="cd04475">
    <property type="entry name" value="RPA1_DBD_B"/>
    <property type="match status" value="1"/>
</dbReference>